<accession>A0ABX7K7W4</accession>
<dbReference type="Gene3D" id="3.40.630.30">
    <property type="match status" value="1"/>
</dbReference>
<dbReference type="RefSeq" id="WP_205441378.1">
    <property type="nucleotide sequence ID" value="NZ_CP061510.1"/>
</dbReference>
<evidence type="ECO:0000313" key="2">
    <source>
        <dbReference type="Proteomes" id="UP000663637"/>
    </source>
</evidence>
<proteinExistence type="predicted"/>
<name>A0ABX7K7W4_9SPHN</name>
<dbReference type="Proteomes" id="UP000663637">
    <property type="component" value="Chromosome"/>
</dbReference>
<dbReference type="EMBL" id="CP061510">
    <property type="protein sequence ID" value="QSB44042.1"/>
    <property type="molecule type" value="Genomic_DNA"/>
</dbReference>
<protein>
    <submittedName>
        <fullName evidence="1">GNAT family N-acetyltransferase</fullName>
    </submittedName>
</protein>
<organism evidence="1 2">
    <name type="scientific">Tsuneonella flava</name>
    <dbReference type="NCBI Taxonomy" id="2055955"/>
    <lineage>
        <taxon>Bacteria</taxon>
        <taxon>Pseudomonadati</taxon>
        <taxon>Pseudomonadota</taxon>
        <taxon>Alphaproteobacteria</taxon>
        <taxon>Sphingomonadales</taxon>
        <taxon>Erythrobacteraceae</taxon>
        <taxon>Tsuneonella</taxon>
    </lineage>
</organism>
<gene>
    <name evidence="1" type="ORF">IDJ81_11930</name>
</gene>
<keyword evidence="2" id="KW-1185">Reference proteome</keyword>
<evidence type="ECO:0000313" key="1">
    <source>
        <dbReference type="EMBL" id="QSB44042.1"/>
    </source>
</evidence>
<dbReference type="InterPro" id="IPR016181">
    <property type="entry name" value="Acyl_CoA_acyltransferase"/>
</dbReference>
<sequence length="174" mass="19194">MEMGELARAIDQPGHFIKLCGSSDELRSVVPSSWRLDQERYFMTGRQASTPQPLPHCYTIEIEQHGMIRRVAILNESGDQAAGGYAVESHDAFIYDRIETAPTHRRKGLGSGVMASLAQTNRGDVPELLVATNEGRLLYEARGWHVLSPYATASISDMSHAGETLPIAVEDRID</sequence>
<reference evidence="1 2" key="1">
    <citation type="submission" date="2020-09" db="EMBL/GenBank/DDBJ databases">
        <title>Complete genome sequence of altererythrobacter flavus SS-21NJ, isolated from Dongying oil sludge in Shandong province.</title>
        <authorList>
            <person name="Sun S."/>
            <person name="Zhang Z."/>
        </authorList>
    </citation>
    <scope>NUCLEOTIDE SEQUENCE [LARGE SCALE GENOMIC DNA]</scope>
    <source>
        <strain evidence="1 2">SS-21NJ</strain>
    </source>
</reference>
<dbReference type="SUPFAM" id="SSF55729">
    <property type="entry name" value="Acyl-CoA N-acyltransferases (Nat)"/>
    <property type="match status" value="1"/>
</dbReference>